<accession>A0A858R579</accession>
<keyword evidence="3" id="KW-0808">Transferase</keyword>
<dbReference type="InterPro" id="IPR016064">
    <property type="entry name" value="NAD/diacylglycerol_kinase_sf"/>
</dbReference>
<dbReference type="SUPFAM" id="SSF111331">
    <property type="entry name" value="NAD kinase/diacylglycerol kinase-like"/>
    <property type="match status" value="1"/>
</dbReference>
<organism evidence="3 4">
    <name type="scientific">Aerophototrophica crusticola</name>
    <dbReference type="NCBI Taxonomy" id="1709002"/>
    <lineage>
        <taxon>Bacteria</taxon>
        <taxon>Pseudomonadati</taxon>
        <taxon>Pseudomonadota</taxon>
        <taxon>Alphaproteobacteria</taxon>
        <taxon>Rhodospirillales</taxon>
        <taxon>Rhodospirillaceae</taxon>
        <taxon>Aerophototrophica</taxon>
    </lineage>
</organism>
<feature type="region of interest" description="Disordered" evidence="1">
    <location>
        <begin position="1"/>
        <end position="20"/>
    </location>
</feature>
<dbReference type="InterPro" id="IPR001206">
    <property type="entry name" value="Diacylglycerol_kinase_cat_dom"/>
</dbReference>
<dbReference type="Gene3D" id="3.40.50.10330">
    <property type="entry name" value="Probable inorganic polyphosphate/atp-NAD kinase, domain 1"/>
    <property type="match status" value="1"/>
</dbReference>
<dbReference type="Pfam" id="PF00781">
    <property type="entry name" value="DAGK_cat"/>
    <property type="match status" value="1"/>
</dbReference>
<dbReference type="InterPro" id="IPR017438">
    <property type="entry name" value="ATP-NAD_kinase_N"/>
</dbReference>
<dbReference type="SMART" id="SM00046">
    <property type="entry name" value="DAGKc"/>
    <property type="match status" value="1"/>
</dbReference>
<keyword evidence="4" id="KW-1185">Reference proteome</keyword>
<dbReference type="GO" id="GO:0016301">
    <property type="term" value="F:kinase activity"/>
    <property type="evidence" value="ECO:0007669"/>
    <property type="project" value="UniProtKB-KW"/>
</dbReference>
<evidence type="ECO:0000259" key="2">
    <source>
        <dbReference type="SMART" id="SM00046"/>
    </source>
</evidence>
<evidence type="ECO:0000313" key="4">
    <source>
        <dbReference type="Proteomes" id="UP000501891"/>
    </source>
</evidence>
<dbReference type="EMBL" id="CP051775">
    <property type="protein sequence ID" value="QJE72472.1"/>
    <property type="molecule type" value="Genomic_DNA"/>
</dbReference>
<protein>
    <submittedName>
        <fullName evidence="3">Diacylglycerol kinase</fullName>
    </submittedName>
</protein>
<gene>
    <name evidence="3" type="ORF">HHL28_04595</name>
</gene>
<feature type="domain" description="DAGKc" evidence="2">
    <location>
        <begin position="3"/>
        <end position="129"/>
    </location>
</feature>
<dbReference type="Proteomes" id="UP000501891">
    <property type="component" value="Chromosome"/>
</dbReference>
<name>A0A858R579_9PROT</name>
<keyword evidence="3" id="KW-0418">Kinase</keyword>
<evidence type="ECO:0000313" key="3">
    <source>
        <dbReference type="EMBL" id="QJE72472.1"/>
    </source>
</evidence>
<reference evidence="3" key="1">
    <citation type="submission" date="2020-04" db="EMBL/GenBank/DDBJ databases">
        <title>A desert anoxygenic phototrophic bacterium fixes CO2 using RubisCO under aerobic conditions.</title>
        <authorList>
            <person name="Tang K."/>
        </authorList>
    </citation>
    <scope>NUCLEOTIDE SEQUENCE [LARGE SCALE GENOMIC DNA]</scope>
    <source>
        <strain evidence="3">MIMtkB3</strain>
    </source>
</reference>
<dbReference type="KEGG" id="acru:HHL28_04595"/>
<sequence>MVRLGLIRNPKSTRNKAAGSDARDRAAAMLGLYFAEPATPAELSDVLADFARDGVEIICVDGGDGTVREVLTALPQAYGDSLPQLSILASGKTNLIAADVGTPGPGLKGLARLVEGARKGTLGGHIRRRHALEVSWADGSQAPVLGMFAGAGAFTRGTELAQGYHAKGLTQGPAVIATMAGVLGRALVGNDRDGWLAGEPMSVVTPDCNGPAGSRFITLATTLHRLMLGLWPFWGEGDGSVRYLDVAANPAHLACALPRILRGKPTRWMKRDGYRSGVTDRLTWGLTRPFILDGEVYQPGPGGVVHLSSGPLIDFVVP</sequence>
<dbReference type="AlphaFoldDB" id="A0A858R579"/>
<proteinExistence type="predicted"/>
<evidence type="ECO:0000256" key="1">
    <source>
        <dbReference type="SAM" id="MobiDB-lite"/>
    </source>
</evidence>